<feature type="chain" id="PRO_5040112752" description="Oxidase ustYa" evidence="4">
    <location>
        <begin position="18"/>
        <end position="207"/>
    </location>
</feature>
<dbReference type="OrthoDB" id="3687641at2759"/>
<dbReference type="Pfam" id="PF11807">
    <property type="entry name" value="UstYa"/>
    <property type="match status" value="1"/>
</dbReference>
<evidence type="ECO:0000256" key="4">
    <source>
        <dbReference type="SAM" id="SignalP"/>
    </source>
</evidence>
<accession>A0A9P4NWN6</accession>
<dbReference type="EMBL" id="MU007025">
    <property type="protein sequence ID" value="KAF2432521.1"/>
    <property type="molecule type" value="Genomic_DNA"/>
</dbReference>
<evidence type="ECO:0008006" key="7">
    <source>
        <dbReference type="Google" id="ProtNLM"/>
    </source>
</evidence>
<evidence type="ECO:0000313" key="5">
    <source>
        <dbReference type="EMBL" id="KAF2432521.1"/>
    </source>
</evidence>
<sequence>MVFSVTIFCTLLFAGRQLENKSQYNQNGDIFGVTPKFSQRKVTFRNNSIYMRDDPTEFFKHQTHDRWLELVPRGLGYLDIEDPERYKFTQESLTGFGNKTVYTTSVTHQLHCLHSIAEAYNFLSMKVKGLVVDDANVKMWHVGHCVDYLRQSIMCCGDTAIEGRATTFDSAHLDAASDGWGATHVCRDYGEIKEWLDTHRVEDKLWI</sequence>
<dbReference type="AlphaFoldDB" id="A0A9P4NWN6"/>
<feature type="signal peptide" evidence="4">
    <location>
        <begin position="1"/>
        <end position="17"/>
    </location>
</feature>
<keyword evidence="4" id="KW-0732">Signal</keyword>
<dbReference type="GO" id="GO:0016491">
    <property type="term" value="F:oxidoreductase activity"/>
    <property type="evidence" value="ECO:0007669"/>
    <property type="project" value="UniProtKB-KW"/>
</dbReference>
<comment type="similarity">
    <text evidence="3">Belongs to the ustYa family.</text>
</comment>
<dbReference type="PANTHER" id="PTHR33365:SF11">
    <property type="entry name" value="TAT PATHWAY SIGNAL SEQUENCE"/>
    <property type="match status" value="1"/>
</dbReference>
<reference evidence="5" key="1">
    <citation type="journal article" date="2020" name="Stud. Mycol.">
        <title>101 Dothideomycetes genomes: a test case for predicting lifestyles and emergence of pathogens.</title>
        <authorList>
            <person name="Haridas S."/>
            <person name="Albert R."/>
            <person name="Binder M."/>
            <person name="Bloem J."/>
            <person name="Labutti K."/>
            <person name="Salamov A."/>
            <person name="Andreopoulos B."/>
            <person name="Baker S."/>
            <person name="Barry K."/>
            <person name="Bills G."/>
            <person name="Bluhm B."/>
            <person name="Cannon C."/>
            <person name="Castanera R."/>
            <person name="Culley D."/>
            <person name="Daum C."/>
            <person name="Ezra D."/>
            <person name="Gonzalez J."/>
            <person name="Henrissat B."/>
            <person name="Kuo A."/>
            <person name="Liang C."/>
            <person name="Lipzen A."/>
            <person name="Lutzoni F."/>
            <person name="Magnuson J."/>
            <person name="Mondo S."/>
            <person name="Nolan M."/>
            <person name="Ohm R."/>
            <person name="Pangilinan J."/>
            <person name="Park H.-J."/>
            <person name="Ramirez L."/>
            <person name="Alfaro M."/>
            <person name="Sun H."/>
            <person name="Tritt A."/>
            <person name="Yoshinaga Y."/>
            <person name="Zwiers L.-H."/>
            <person name="Turgeon B."/>
            <person name="Goodwin S."/>
            <person name="Spatafora J."/>
            <person name="Crous P."/>
            <person name="Grigoriev I."/>
        </authorList>
    </citation>
    <scope>NUCLEOTIDE SEQUENCE</scope>
    <source>
        <strain evidence="5">CBS 130266</strain>
    </source>
</reference>
<comment type="caution">
    <text evidence="5">The sequence shown here is derived from an EMBL/GenBank/DDBJ whole genome shotgun (WGS) entry which is preliminary data.</text>
</comment>
<evidence type="ECO:0000256" key="2">
    <source>
        <dbReference type="ARBA" id="ARBA00023002"/>
    </source>
</evidence>
<gene>
    <name evidence="5" type="ORF">EJ08DRAFT_585189</name>
</gene>
<keyword evidence="2" id="KW-0560">Oxidoreductase</keyword>
<evidence type="ECO:0000256" key="3">
    <source>
        <dbReference type="ARBA" id="ARBA00035112"/>
    </source>
</evidence>
<organism evidence="5 6">
    <name type="scientific">Tothia fuscella</name>
    <dbReference type="NCBI Taxonomy" id="1048955"/>
    <lineage>
        <taxon>Eukaryota</taxon>
        <taxon>Fungi</taxon>
        <taxon>Dikarya</taxon>
        <taxon>Ascomycota</taxon>
        <taxon>Pezizomycotina</taxon>
        <taxon>Dothideomycetes</taxon>
        <taxon>Pleosporomycetidae</taxon>
        <taxon>Venturiales</taxon>
        <taxon>Cylindrosympodiaceae</taxon>
        <taxon>Tothia</taxon>
    </lineage>
</organism>
<name>A0A9P4NWN6_9PEZI</name>
<protein>
    <recommendedName>
        <fullName evidence="7">Oxidase ustYa</fullName>
    </recommendedName>
</protein>
<dbReference type="PANTHER" id="PTHR33365">
    <property type="entry name" value="YALI0B05434P"/>
    <property type="match status" value="1"/>
</dbReference>
<dbReference type="InterPro" id="IPR021765">
    <property type="entry name" value="UstYa-like"/>
</dbReference>
<keyword evidence="6" id="KW-1185">Reference proteome</keyword>
<dbReference type="Proteomes" id="UP000800235">
    <property type="component" value="Unassembled WGS sequence"/>
</dbReference>
<evidence type="ECO:0000256" key="1">
    <source>
        <dbReference type="ARBA" id="ARBA00004685"/>
    </source>
</evidence>
<comment type="pathway">
    <text evidence="1">Mycotoxin biosynthesis.</text>
</comment>
<proteinExistence type="inferred from homology"/>
<evidence type="ECO:0000313" key="6">
    <source>
        <dbReference type="Proteomes" id="UP000800235"/>
    </source>
</evidence>
<dbReference type="GO" id="GO:0043386">
    <property type="term" value="P:mycotoxin biosynthetic process"/>
    <property type="evidence" value="ECO:0007669"/>
    <property type="project" value="InterPro"/>
</dbReference>